<evidence type="ECO:0000313" key="3">
    <source>
        <dbReference type="EMBL" id="RRJ29186.1"/>
    </source>
</evidence>
<dbReference type="InterPro" id="IPR050921">
    <property type="entry name" value="T4SS_GSP_E_ATPase"/>
</dbReference>
<reference evidence="3 4" key="1">
    <citation type="submission" date="2018-11" db="EMBL/GenBank/DDBJ databases">
        <title>Taxonoimc description of Halomarina strain SPP-AMP-1.</title>
        <authorList>
            <person name="Pal Y."/>
            <person name="Srinivasana K."/>
            <person name="Verma A."/>
            <person name="Kumar P."/>
        </authorList>
    </citation>
    <scope>NUCLEOTIDE SEQUENCE [LARGE SCALE GENOMIC DNA]</scope>
    <source>
        <strain evidence="3 4">SPP-AMP-1</strain>
    </source>
</reference>
<dbReference type="InterPro" id="IPR027417">
    <property type="entry name" value="P-loop_NTPase"/>
</dbReference>
<evidence type="ECO:0000259" key="2">
    <source>
        <dbReference type="Pfam" id="PF00437"/>
    </source>
</evidence>
<sequence length="737" mass="81798">MQAGADSKISDRYVPPPIPPDASGSWYAPGVCAQYEIHPGVVVTIRRTDETTVYEVREPRLTDRVEQAADRFTTSFQDPNPPPTRTGAIDRLQQGLPPKYEQVFDRVVDESLSCASRRRIEYYALTRVRCFGDLTPYALDDRLTERTTSDGELRVGTSNHASMRTGVAIDAEHQSCYRCLLSERRCRYTVSFLEFEIPVVVYRKRGDGGAFTTAYAVCEPDLLPGDGALLQACKERFWEVDVSEFLVQNGADESHRSGSGLAEALRERPNRITFVRERAKRLFVRRLTAQATQGRLDSLLHRFHAVLSEYSRINPPGSELAESDRLNDLLYYVLRDYIGYERLTIPIHDDRLEDIEVNRVGDSIKVVPRGVAGRIPTNIRFESESTFSNVVTQLAAADGVELNASTPSAKVNLDPVGASTDVTIRCALALGTISEGGPHVSIRKQRSDPLTPVELVQNGSIPTALVALLWLVFEHHGVVLFSGPTGVGKTTLMNAHIPFIPHDDRPISIDEGSREVRVPHETGVSLRTRDHQQSDKRVSMADLMTESNYLNPDVEIIAEINTPESFATFGESISTGHGIVGTTHAETIERLTNRVIEQGLPPHLLPEIDLVVFPRHIHGERYVGAVVELLSGTAERSGDATTIDRDGVTVAYNTVLRRTAEGGFATTFDPPSGSDTTAHPTLFERLASRTDIPITEIEASFRRKHRFVKALVEEDITEMDVLFERLARYDARQSGGT</sequence>
<dbReference type="EMBL" id="RRCH01000029">
    <property type="protein sequence ID" value="RRJ29186.1"/>
    <property type="molecule type" value="Genomic_DNA"/>
</dbReference>
<name>A0A3P3R6W1_9EURY</name>
<dbReference type="Pfam" id="PF00437">
    <property type="entry name" value="T2SSE"/>
    <property type="match status" value="1"/>
</dbReference>
<proteinExistence type="inferred from homology"/>
<dbReference type="PANTHER" id="PTHR30486:SF14">
    <property type="entry name" value="FLAGELLA ACCESSORY PROTEIN I"/>
    <property type="match status" value="1"/>
</dbReference>
<keyword evidence="4" id="KW-1185">Reference proteome</keyword>
<dbReference type="GO" id="GO:0016887">
    <property type="term" value="F:ATP hydrolysis activity"/>
    <property type="evidence" value="ECO:0007669"/>
    <property type="project" value="InterPro"/>
</dbReference>
<accession>A0A3P3R6W1</accession>
<dbReference type="Gene3D" id="3.40.50.300">
    <property type="entry name" value="P-loop containing nucleotide triphosphate hydrolases"/>
    <property type="match status" value="1"/>
</dbReference>
<dbReference type="Gene3D" id="3.30.450.380">
    <property type="match status" value="1"/>
</dbReference>
<evidence type="ECO:0000313" key="4">
    <source>
        <dbReference type="Proteomes" id="UP000282322"/>
    </source>
</evidence>
<organism evidence="3 4">
    <name type="scientific">Halocatena pleomorpha</name>
    <dbReference type="NCBI Taxonomy" id="1785090"/>
    <lineage>
        <taxon>Archaea</taxon>
        <taxon>Methanobacteriati</taxon>
        <taxon>Methanobacteriota</taxon>
        <taxon>Stenosarchaea group</taxon>
        <taxon>Halobacteria</taxon>
        <taxon>Halobacteriales</taxon>
        <taxon>Natronomonadaceae</taxon>
        <taxon>Halocatena</taxon>
    </lineage>
</organism>
<comment type="caution">
    <text evidence="3">The sequence shown here is derived from an EMBL/GenBank/DDBJ whole genome shotgun (WGS) entry which is preliminary data.</text>
</comment>
<protein>
    <submittedName>
        <fullName evidence="3">Secretion system protein</fullName>
    </submittedName>
</protein>
<dbReference type="AlphaFoldDB" id="A0A3P3R6W1"/>
<dbReference type="Proteomes" id="UP000282322">
    <property type="component" value="Unassembled WGS sequence"/>
</dbReference>
<gene>
    <name evidence="3" type="ORF">EIK79_13700</name>
</gene>
<dbReference type="SUPFAM" id="SSF52540">
    <property type="entry name" value="P-loop containing nucleoside triphosphate hydrolases"/>
    <property type="match status" value="1"/>
</dbReference>
<evidence type="ECO:0000256" key="1">
    <source>
        <dbReference type="ARBA" id="ARBA00006611"/>
    </source>
</evidence>
<dbReference type="RefSeq" id="WP_124955674.1">
    <property type="nucleotide sequence ID" value="NZ_RRCH01000029.1"/>
</dbReference>
<dbReference type="PANTHER" id="PTHR30486">
    <property type="entry name" value="TWITCHING MOTILITY PROTEIN PILT"/>
    <property type="match status" value="1"/>
</dbReference>
<comment type="similarity">
    <text evidence="1">Belongs to the GSP E family.</text>
</comment>
<feature type="domain" description="Bacterial type II secretion system protein E" evidence="2">
    <location>
        <begin position="434"/>
        <end position="600"/>
    </location>
</feature>
<dbReference type="InterPro" id="IPR001482">
    <property type="entry name" value="T2SS/T4SS_dom"/>
</dbReference>
<dbReference type="OrthoDB" id="262046at2157"/>